<evidence type="ECO:0000313" key="1">
    <source>
        <dbReference type="EMBL" id="KAK1856855.1"/>
    </source>
</evidence>
<organism evidence="1 2">
    <name type="scientific">Colletotrichum chrysophilum</name>
    <dbReference type="NCBI Taxonomy" id="1836956"/>
    <lineage>
        <taxon>Eukaryota</taxon>
        <taxon>Fungi</taxon>
        <taxon>Dikarya</taxon>
        <taxon>Ascomycota</taxon>
        <taxon>Pezizomycotina</taxon>
        <taxon>Sordariomycetes</taxon>
        <taxon>Hypocreomycetidae</taxon>
        <taxon>Glomerellales</taxon>
        <taxon>Glomerellaceae</taxon>
        <taxon>Colletotrichum</taxon>
        <taxon>Colletotrichum gloeosporioides species complex</taxon>
    </lineage>
</organism>
<keyword evidence="2" id="KW-1185">Reference proteome</keyword>
<proteinExistence type="predicted"/>
<gene>
    <name evidence="1" type="ORF">CCHR01_00417</name>
</gene>
<sequence>MQFSPPFVCDSSVVRNCCTKRPVHTEKTLLPDGRSICDTTPSSQRPLPFSQAHARHATAHMHGGETHIHPPDISRKVRRTSVGQVAFDGRHSSTPLHFLALYPANQHSQQPVLRFLILDAMSPPCLFLFPDAVDVHPSVHTTQAPDPAKAYILC</sequence>
<comment type="caution">
    <text evidence="1">The sequence shown here is derived from an EMBL/GenBank/DDBJ whole genome shotgun (WGS) entry which is preliminary data.</text>
</comment>
<reference evidence="1" key="1">
    <citation type="submission" date="2023-01" db="EMBL/GenBank/DDBJ databases">
        <title>Colletotrichum chrysophilum M932 genome sequence.</title>
        <authorList>
            <person name="Baroncelli R."/>
        </authorList>
    </citation>
    <scope>NUCLEOTIDE SEQUENCE</scope>
    <source>
        <strain evidence="1">M932</strain>
    </source>
</reference>
<dbReference type="EMBL" id="JAQOWY010000004">
    <property type="protein sequence ID" value="KAK1856855.1"/>
    <property type="molecule type" value="Genomic_DNA"/>
</dbReference>
<dbReference type="Proteomes" id="UP001243330">
    <property type="component" value="Unassembled WGS sequence"/>
</dbReference>
<dbReference type="AlphaFoldDB" id="A0AAD9B1Z0"/>
<name>A0AAD9B1Z0_9PEZI</name>
<accession>A0AAD9B1Z0</accession>
<evidence type="ECO:0000313" key="2">
    <source>
        <dbReference type="Proteomes" id="UP001243330"/>
    </source>
</evidence>
<protein>
    <submittedName>
        <fullName evidence="1">Uncharacterized protein</fullName>
    </submittedName>
</protein>